<protein>
    <submittedName>
        <fullName evidence="2">Uncharacterized protein</fullName>
    </submittedName>
</protein>
<proteinExistence type="predicted"/>
<name>A0A9P8RM02_9PEZI</name>
<accession>A0A9P8RM02</accession>
<dbReference type="RefSeq" id="XP_045952199.1">
    <property type="nucleotide sequence ID" value="XM_046101003.1"/>
</dbReference>
<dbReference type="EMBL" id="JAGPXC010000011">
    <property type="protein sequence ID" value="KAH6645685.1"/>
    <property type="molecule type" value="Genomic_DNA"/>
</dbReference>
<gene>
    <name evidence="2" type="ORF">BKA67DRAFT_541854</name>
</gene>
<keyword evidence="1" id="KW-1133">Transmembrane helix</keyword>
<sequence length="113" mass="13001">MSVGQILNIVADTHRMHAAERRKQTGQERKWLDRTSWILVATSLTFIPYPPAGDEWLMVNIRSGAAWYAFVLTATELFLALVLATTRIRIGTIVRLTSFTKHNLHTKMHQHQF</sequence>
<dbReference type="Proteomes" id="UP000758603">
    <property type="component" value="Unassembled WGS sequence"/>
</dbReference>
<evidence type="ECO:0000256" key="1">
    <source>
        <dbReference type="SAM" id="Phobius"/>
    </source>
</evidence>
<feature type="transmembrane region" description="Helical" evidence="1">
    <location>
        <begin position="31"/>
        <end position="49"/>
    </location>
</feature>
<feature type="transmembrane region" description="Helical" evidence="1">
    <location>
        <begin position="65"/>
        <end position="85"/>
    </location>
</feature>
<dbReference type="AlphaFoldDB" id="A0A9P8RM02"/>
<evidence type="ECO:0000313" key="3">
    <source>
        <dbReference type="Proteomes" id="UP000758603"/>
    </source>
</evidence>
<organism evidence="2 3">
    <name type="scientific">Truncatella angustata</name>
    <dbReference type="NCBI Taxonomy" id="152316"/>
    <lineage>
        <taxon>Eukaryota</taxon>
        <taxon>Fungi</taxon>
        <taxon>Dikarya</taxon>
        <taxon>Ascomycota</taxon>
        <taxon>Pezizomycotina</taxon>
        <taxon>Sordariomycetes</taxon>
        <taxon>Xylariomycetidae</taxon>
        <taxon>Amphisphaeriales</taxon>
        <taxon>Sporocadaceae</taxon>
        <taxon>Truncatella</taxon>
    </lineage>
</organism>
<keyword evidence="1" id="KW-0812">Transmembrane</keyword>
<reference evidence="2" key="1">
    <citation type="journal article" date="2021" name="Nat. Commun.">
        <title>Genetic determinants of endophytism in the Arabidopsis root mycobiome.</title>
        <authorList>
            <person name="Mesny F."/>
            <person name="Miyauchi S."/>
            <person name="Thiergart T."/>
            <person name="Pickel B."/>
            <person name="Atanasova L."/>
            <person name="Karlsson M."/>
            <person name="Huettel B."/>
            <person name="Barry K.W."/>
            <person name="Haridas S."/>
            <person name="Chen C."/>
            <person name="Bauer D."/>
            <person name="Andreopoulos W."/>
            <person name="Pangilinan J."/>
            <person name="LaButti K."/>
            <person name="Riley R."/>
            <person name="Lipzen A."/>
            <person name="Clum A."/>
            <person name="Drula E."/>
            <person name="Henrissat B."/>
            <person name="Kohler A."/>
            <person name="Grigoriev I.V."/>
            <person name="Martin F.M."/>
            <person name="Hacquard S."/>
        </authorList>
    </citation>
    <scope>NUCLEOTIDE SEQUENCE</scope>
    <source>
        <strain evidence="2">MPI-SDFR-AT-0073</strain>
    </source>
</reference>
<dbReference type="GeneID" id="70129895"/>
<evidence type="ECO:0000313" key="2">
    <source>
        <dbReference type="EMBL" id="KAH6645685.1"/>
    </source>
</evidence>
<comment type="caution">
    <text evidence="2">The sequence shown here is derived from an EMBL/GenBank/DDBJ whole genome shotgun (WGS) entry which is preliminary data.</text>
</comment>
<keyword evidence="1" id="KW-0472">Membrane</keyword>
<keyword evidence="3" id="KW-1185">Reference proteome</keyword>